<feature type="transmembrane region" description="Helical" evidence="1">
    <location>
        <begin position="186"/>
        <end position="205"/>
    </location>
</feature>
<protein>
    <submittedName>
        <fullName evidence="2">NnrS family protein</fullName>
    </submittedName>
</protein>
<dbReference type="Pfam" id="PF05940">
    <property type="entry name" value="NnrS"/>
    <property type="match status" value="1"/>
</dbReference>
<dbReference type="RefSeq" id="WP_161006136.1">
    <property type="nucleotide sequence ID" value="NZ_WWCN01000004.1"/>
</dbReference>
<feature type="transmembrane region" description="Helical" evidence="1">
    <location>
        <begin position="76"/>
        <end position="93"/>
    </location>
</feature>
<feature type="transmembrane region" description="Helical" evidence="1">
    <location>
        <begin position="310"/>
        <end position="327"/>
    </location>
</feature>
<sequence length="406" mass="43545">MKTSSSFLSIGEPPSGGGTNQLLLPRGFALFRLGFRPLYLGAAIVALLGVPLWLNSFFGHADVAPGVNVLWHMHEMVLGFATAVVFGFLYTAVKNWTGLPTPRNMQLAAIVATWLAGRLAMLGAPALTAACLDLLFIPIAISPLLGVMLRSGKRSNLPLLVLPALLFCVNLCFHASVLGWLAVSPITAIESGILVLAILSTVMAGRVVPGFTRNMAPASVPQSFEWLNRIGIALIIASSLAWALSTPVSLTAPLATGAGLIQLSRLAYWQPEKTVRYPLLWILHLAFGWIGLGYILLALSVWGVCSTSTAMHAIAVGGMSSLILGMMTRTSIGHTGRPMRAEHNERLIFLSIQGAAVTRVLANILPFEARVPLLIVAGCLWSLAFLVFIVRFAPFLCQPRIDHREG</sequence>
<evidence type="ECO:0000313" key="3">
    <source>
        <dbReference type="Proteomes" id="UP000479335"/>
    </source>
</evidence>
<evidence type="ECO:0000256" key="1">
    <source>
        <dbReference type="SAM" id="Phobius"/>
    </source>
</evidence>
<organism evidence="2 3">
    <name type="scientific">Duganella flavida</name>
    <dbReference type="NCBI Taxonomy" id="2692175"/>
    <lineage>
        <taxon>Bacteria</taxon>
        <taxon>Pseudomonadati</taxon>
        <taxon>Pseudomonadota</taxon>
        <taxon>Betaproteobacteria</taxon>
        <taxon>Burkholderiales</taxon>
        <taxon>Oxalobacteraceae</taxon>
        <taxon>Telluria group</taxon>
        <taxon>Duganella</taxon>
    </lineage>
</organism>
<keyword evidence="1" id="KW-1133">Transmembrane helix</keyword>
<dbReference type="InterPro" id="IPR010266">
    <property type="entry name" value="NnrS"/>
</dbReference>
<gene>
    <name evidence="2" type="ORF">GTP46_08260</name>
</gene>
<proteinExistence type="predicted"/>
<comment type="caution">
    <text evidence="2">The sequence shown here is derived from an EMBL/GenBank/DDBJ whole genome shotgun (WGS) entry which is preliminary data.</text>
</comment>
<dbReference type="Proteomes" id="UP000479335">
    <property type="component" value="Unassembled WGS sequence"/>
</dbReference>
<keyword evidence="1" id="KW-0472">Membrane</keyword>
<feature type="transmembrane region" description="Helical" evidence="1">
    <location>
        <begin position="38"/>
        <end position="56"/>
    </location>
</feature>
<keyword evidence="3" id="KW-1185">Reference proteome</keyword>
<accession>A0A6L8K7W4</accession>
<reference evidence="2 3" key="1">
    <citation type="submission" date="2019-12" db="EMBL/GenBank/DDBJ databases">
        <title>Novel species isolated from a subtropical stream in China.</title>
        <authorList>
            <person name="Lu H."/>
        </authorList>
    </citation>
    <scope>NUCLEOTIDE SEQUENCE [LARGE SCALE GENOMIC DNA]</scope>
    <source>
        <strain evidence="2 3">FT135W</strain>
    </source>
</reference>
<name>A0A6L8K7W4_9BURK</name>
<keyword evidence="1" id="KW-0812">Transmembrane</keyword>
<feature type="transmembrane region" description="Helical" evidence="1">
    <location>
        <begin position="127"/>
        <end position="147"/>
    </location>
</feature>
<evidence type="ECO:0000313" key="2">
    <source>
        <dbReference type="EMBL" id="MYM22637.1"/>
    </source>
</evidence>
<dbReference type="AlphaFoldDB" id="A0A6L8K7W4"/>
<feature type="transmembrane region" description="Helical" evidence="1">
    <location>
        <begin position="347"/>
        <end position="367"/>
    </location>
</feature>
<feature type="transmembrane region" description="Helical" evidence="1">
    <location>
        <begin position="226"/>
        <end position="244"/>
    </location>
</feature>
<feature type="transmembrane region" description="Helical" evidence="1">
    <location>
        <begin position="280"/>
        <end position="304"/>
    </location>
</feature>
<feature type="transmembrane region" description="Helical" evidence="1">
    <location>
        <begin position="373"/>
        <end position="397"/>
    </location>
</feature>
<feature type="transmembrane region" description="Helical" evidence="1">
    <location>
        <begin position="159"/>
        <end position="180"/>
    </location>
</feature>
<dbReference type="EMBL" id="WWCN01000004">
    <property type="protein sequence ID" value="MYM22637.1"/>
    <property type="molecule type" value="Genomic_DNA"/>
</dbReference>